<reference evidence="10" key="1">
    <citation type="journal article" date="2019" name="bioRxiv">
        <title>The Genome of the Zebra Mussel, Dreissena polymorpha: A Resource for Invasive Species Research.</title>
        <authorList>
            <person name="McCartney M.A."/>
            <person name="Auch B."/>
            <person name="Kono T."/>
            <person name="Mallez S."/>
            <person name="Zhang Y."/>
            <person name="Obille A."/>
            <person name="Becker A."/>
            <person name="Abrahante J.E."/>
            <person name="Garbe J."/>
            <person name="Badalamenti J.P."/>
            <person name="Herman A."/>
            <person name="Mangelson H."/>
            <person name="Liachko I."/>
            <person name="Sullivan S."/>
            <person name="Sone E.D."/>
            <person name="Koren S."/>
            <person name="Silverstein K.A.T."/>
            <person name="Beckman K.B."/>
            <person name="Gohl D.M."/>
        </authorList>
    </citation>
    <scope>NUCLEOTIDE SEQUENCE</scope>
    <source>
        <strain evidence="10">Duluth1</strain>
        <tissue evidence="10">Whole animal</tissue>
    </source>
</reference>
<evidence type="ECO:0000256" key="3">
    <source>
        <dbReference type="ARBA" id="ARBA00022737"/>
    </source>
</evidence>
<evidence type="ECO:0000313" key="11">
    <source>
        <dbReference type="Proteomes" id="UP000828390"/>
    </source>
</evidence>
<evidence type="ECO:0000256" key="7">
    <source>
        <dbReference type="PROSITE-ProRule" id="PRU00042"/>
    </source>
</evidence>
<comment type="caution">
    <text evidence="10">The sequence shown here is derived from an EMBL/GenBank/DDBJ whole genome shotgun (WGS) entry which is preliminary data.</text>
</comment>
<reference evidence="10" key="2">
    <citation type="submission" date="2020-11" db="EMBL/GenBank/DDBJ databases">
        <authorList>
            <person name="McCartney M.A."/>
            <person name="Auch B."/>
            <person name="Kono T."/>
            <person name="Mallez S."/>
            <person name="Becker A."/>
            <person name="Gohl D.M."/>
            <person name="Silverstein K.A.T."/>
            <person name="Koren S."/>
            <person name="Bechman K.B."/>
            <person name="Herman A."/>
            <person name="Abrahante J.E."/>
            <person name="Garbe J."/>
        </authorList>
    </citation>
    <scope>NUCLEOTIDE SEQUENCE</scope>
    <source>
        <strain evidence="10">Duluth1</strain>
        <tissue evidence="10">Whole animal</tissue>
    </source>
</reference>
<dbReference type="GO" id="GO:0008270">
    <property type="term" value="F:zinc ion binding"/>
    <property type="evidence" value="ECO:0007669"/>
    <property type="project" value="UniProtKB-KW"/>
</dbReference>
<feature type="compositionally biased region" description="Polar residues" evidence="8">
    <location>
        <begin position="1"/>
        <end position="14"/>
    </location>
</feature>
<keyword evidence="2" id="KW-0479">Metal-binding</keyword>
<organism evidence="10 11">
    <name type="scientific">Dreissena polymorpha</name>
    <name type="common">Zebra mussel</name>
    <name type="synonym">Mytilus polymorpha</name>
    <dbReference type="NCBI Taxonomy" id="45954"/>
    <lineage>
        <taxon>Eukaryota</taxon>
        <taxon>Metazoa</taxon>
        <taxon>Spiralia</taxon>
        <taxon>Lophotrochozoa</taxon>
        <taxon>Mollusca</taxon>
        <taxon>Bivalvia</taxon>
        <taxon>Autobranchia</taxon>
        <taxon>Heteroconchia</taxon>
        <taxon>Euheterodonta</taxon>
        <taxon>Imparidentia</taxon>
        <taxon>Neoheterodontei</taxon>
        <taxon>Myida</taxon>
        <taxon>Dreissenoidea</taxon>
        <taxon>Dreissenidae</taxon>
        <taxon>Dreissena</taxon>
    </lineage>
</organism>
<comment type="subcellular location">
    <subcellularLocation>
        <location evidence="1">Nucleus</location>
    </subcellularLocation>
</comment>
<accession>A0A9D4K4V7</accession>
<dbReference type="GO" id="GO:0005634">
    <property type="term" value="C:nucleus"/>
    <property type="evidence" value="ECO:0007669"/>
    <property type="project" value="UniProtKB-SubCell"/>
</dbReference>
<keyword evidence="3" id="KW-0677">Repeat</keyword>
<dbReference type="InterPro" id="IPR050888">
    <property type="entry name" value="ZnF_C2H2-type_TF"/>
</dbReference>
<evidence type="ECO:0000256" key="5">
    <source>
        <dbReference type="ARBA" id="ARBA00022833"/>
    </source>
</evidence>
<feature type="domain" description="C2H2-type" evidence="9">
    <location>
        <begin position="936"/>
        <end position="963"/>
    </location>
</feature>
<feature type="region of interest" description="Disordered" evidence="8">
    <location>
        <begin position="517"/>
        <end position="544"/>
    </location>
</feature>
<evidence type="ECO:0000256" key="1">
    <source>
        <dbReference type="ARBA" id="ARBA00004123"/>
    </source>
</evidence>
<dbReference type="Proteomes" id="UP000828390">
    <property type="component" value="Unassembled WGS sequence"/>
</dbReference>
<dbReference type="PROSITE" id="PS00028">
    <property type="entry name" value="ZINC_FINGER_C2H2_1"/>
    <property type="match status" value="1"/>
</dbReference>
<dbReference type="AlphaFoldDB" id="A0A9D4K4V7"/>
<evidence type="ECO:0000313" key="10">
    <source>
        <dbReference type="EMBL" id="KAH3833050.1"/>
    </source>
</evidence>
<evidence type="ECO:0000256" key="4">
    <source>
        <dbReference type="ARBA" id="ARBA00022771"/>
    </source>
</evidence>
<name>A0A9D4K4V7_DREPO</name>
<evidence type="ECO:0000256" key="6">
    <source>
        <dbReference type="ARBA" id="ARBA00023242"/>
    </source>
</evidence>
<gene>
    <name evidence="10" type="ORF">DPMN_106352</name>
</gene>
<dbReference type="InterPro" id="IPR013087">
    <property type="entry name" value="Znf_C2H2_type"/>
</dbReference>
<dbReference type="PANTHER" id="PTHR24406">
    <property type="entry name" value="TRANSCRIPTIONAL REPRESSOR CTCFL-RELATED"/>
    <property type="match status" value="1"/>
</dbReference>
<keyword evidence="4 7" id="KW-0863">Zinc-finger</keyword>
<evidence type="ECO:0000256" key="2">
    <source>
        <dbReference type="ARBA" id="ARBA00022723"/>
    </source>
</evidence>
<sequence>MSSDNSALNSSTTGMLGLGEKEADECVEQTVHAPSFERGQQIKQESATVKKVEDHQDVFNRVNDSTLERISSSYNFNHEQTVDNARGKNKITIVIDHGYTHQLDETRADEYNKCIRNDTGGVGQKQECEVNSSTSDQVSYQVENSTEYSLESLYDQIIANGNDLSTRYGSQECSILGLQTAVAGMTSPHRETTANSIFIMQLTSQEGSKDLGTSTVKQPVEMDCSAESNKNVNHLETSGGIEAHSSNVEYNLTINNRTQSKSELRQEDNEKISHQILAADVNNSNNVQLSDTLGLPVLNVDDPALGFMTVYENHNCLESAPIDISQQCMDVLFETDTQQMRDKQVQNASGKAKGVTALSDNKWSKDLRKRRAVSLNEADEGTFFCCGYYYSQIGSLYKHFRSKKHKISSGEMDSDKRRNSLNAALESLRHQASENILKEQKMSEGIAADGTFFCCGHYFARKGSLYEHFQSKKHKISSGEMDSDKNPFKLPYTCCNKVYKRRNSLNAHLKSLRHQAREKMSKKQKMSEGIAAKQDAMSDSLSESRKSIVNKDSNDLGAGSTFSPNVDAIKEDADMDVSTGDSLLIDNLDTKKKFKKKVFSKMYCNVCQKVIVSKSAKYHELSDLHMMAVLACTELPDEIFTKCADKVSNTGQTASENITHLTKTEYVLPEVSKMEDSYIPNKAHAMPEKKCSEKAALSSKKAALSTTKAKHTRYCSVCNVEVIRRSLTRHFTTLKHRIALLQNTVKTEKDDMVKDKNNEQKRNEQTDEGYTVAMDCGDSHCLDDHDVVDGPNMDFAEAFLCSVCGAFSNTKTCENSHDLFLYSAAATDSEVVTDLEANNSDIAPDMVPNYSKVVTDMASIADYEGDEKASIADNEGDEKASIADNEGDDMANIADNDGYDTASITANDSSMMIFEIVTANAAAVCLDNHLPKGKDQVCKLCEQTFKTMDLLHKHVLGHVGQLPFKCKLYMTNKAHL</sequence>
<dbReference type="SMART" id="SM00355">
    <property type="entry name" value="ZnF_C2H2"/>
    <property type="match status" value="5"/>
</dbReference>
<dbReference type="PROSITE" id="PS50157">
    <property type="entry name" value="ZINC_FINGER_C2H2_2"/>
    <property type="match status" value="1"/>
</dbReference>
<evidence type="ECO:0000256" key="8">
    <source>
        <dbReference type="SAM" id="MobiDB-lite"/>
    </source>
</evidence>
<protein>
    <recommendedName>
        <fullName evidence="9">C2H2-type domain-containing protein</fullName>
    </recommendedName>
</protein>
<proteinExistence type="predicted"/>
<keyword evidence="5" id="KW-0862">Zinc</keyword>
<keyword evidence="6" id="KW-0539">Nucleus</keyword>
<feature type="region of interest" description="Disordered" evidence="8">
    <location>
        <begin position="1"/>
        <end position="21"/>
    </location>
</feature>
<evidence type="ECO:0000259" key="9">
    <source>
        <dbReference type="PROSITE" id="PS50157"/>
    </source>
</evidence>
<dbReference type="EMBL" id="JAIWYP010000004">
    <property type="protein sequence ID" value="KAH3833050.1"/>
    <property type="molecule type" value="Genomic_DNA"/>
</dbReference>
<keyword evidence="11" id="KW-1185">Reference proteome</keyword>